<comment type="caution">
    <text evidence="1">The sequence shown here is derived from an EMBL/GenBank/DDBJ whole genome shotgun (WGS) entry which is preliminary data.</text>
</comment>
<protein>
    <submittedName>
        <fullName evidence="1">Uncharacterized protein</fullName>
    </submittedName>
</protein>
<dbReference type="OrthoDB" id="4958164at2759"/>
<evidence type="ECO:0000313" key="1">
    <source>
        <dbReference type="EMBL" id="KAG9229517.1"/>
    </source>
</evidence>
<organism evidence="1 2">
    <name type="scientific">Amylocarpus encephaloides</name>
    <dbReference type="NCBI Taxonomy" id="45428"/>
    <lineage>
        <taxon>Eukaryota</taxon>
        <taxon>Fungi</taxon>
        <taxon>Dikarya</taxon>
        <taxon>Ascomycota</taxon>
        <taxon>Pezizomycotina</taxon>
        <taxon>Leotiomycetes</taxon>
        <taxon>Helotiales</taxon>
        <taxon>Helotiales incertae sedis</taxon>
        <taxon>Amylocarpus</taxon>
    </lineage>
</organism>
<gene>
    <name evidence="1" type="ORF">BJ875DRAFT_193265</name>
</gene>
<reference evidence="1" key="1">
    <citation type="journal article" date="2021" name="IMA Fungus">
        <title>Genomic characterization of three marine fungi, including Emericellopsis atlantica sp. nov. with signatures of a generalist lifestyle and marine biomass degradation.</title>
        <authorList>
            <person name="Hagestad O.C."/>
            <person name="Hou L."/>
            <person name="Andersen J.H."/>
            <person name="Hansen E.H."/>
            <person name="Altermark B."/>
            <person name="Li C."/>
            <person name="Kuhnert E."/>
            <person name="Cox R.J."/>
            <person name="Crous P.W."/>
            <person name="Spatafora J.W."/>
            <person name="Lail K."/>
            <person name="Amirebrahimi M."/>
            <person name="Lipzen A."/>
            <person name="Pangilinan J."/>
            <person name="Andreopoulos W."/>
            <person name="Hayes R.D."/>
            <person name="Ng V."/>
            <person name="Grigoriev I.V."/>
            <person name="Jackson S.A."/>
            <person name="Sutton T.D.S."/>
            <person name="Dobson A.D.W."/>
            <person name="Rama T."/>
        </authorList>
    </citation>
    <scope>NUCLEOTIDE SEQUENCE</scope>
    <source>
        <strain evidence="1">TRa018bII</strain>
    </source>
</reference>
<dbReference type="EMBL" id="MU251759">
    <property type="protein sequence ID" value="KAG9229517.1"/>
    <property type="molecule type" value="Genomic_DNA"/>
</dbReference>
<name>A0A9P7YA95_9HELO</name>
<keyword evidence="2" id="KW-1185">Reference proteome</keyword>
<sequence>MYDTSVLESATNQRHRVVDPKRRFVTSYNTAIEANPQRLQASKQFPNPSLPERIEQLRKQNSSLNYEAAHYRDMEQYRR</sequence>
<dbReference type="AlphaFoldDB" id="A0A9P7YA95"/>
<dbReference type="Proteomes" id="UP000824998">
    <property type="component" value="Unassembled WGS sequence"/>
</dbReference>
<accession>A0A9P7YA95</accession>
<evidence type="ECO:0000313" key="2">
    <source>
        <dbReference type="Proteomes" id="UP000824998"/>
    </source>
</evidence>
<proteinExistence type="predicted"/>